<organism evidence="2 3">
    <name type="scientific">Spectribacter acetivorans</name>
    <dbReference type="NCBI Taxonomy" id="3075603"/>
    <lineage>
        <taxon>Bacteria</taxon>
        <taxon>Pseudomonadati</taxon>
        <taxon>Pseudomonadota</taxon>
        <taxon>Gammaproteobacteria</taxon>
        <taxon>Salinisphaerales</taxon>
        <taxon>Salinisphaeraceae</taxon>
        <taxon>Spectribacter</taxon>
    </lineage>
</organism>
<dbReference type="EMBL" id="JAVRHY010000006">
    <property type="protein sequence ID" value="MDT0618414.1"/>
    <property type="molecule type" value="Genomic_DNA"/>
</dbReference>
<feature type="compositionally biased region" description="Basic and acidic residues" evidence="1">
    <location>
        <begin position="83"/>
        <end position="95"/>
    </location>
</feature>
<proteinExistence type="predicted"/>
<sequence>MDERRSTTEQAAVLSDVAPGDVLLVRRIQGQYERFYEKTVRKVLDTVVIAASGNSYGGKGVSSYRILDGREMTGSGMPGWARPMDKDARRMLAENRRRRRR</sequence>
<accession>A0ABU3B7I4</accession>
<keyword evidence="3" id="KW-1185">Reference proteome</keyword>
<protein>
    <submittedName>
        <fullName evidence="2">Uncharacterized protein</fullName>
    </submittedName>
</protein>
<evidence type="ECO:0000256" key="1">
    <source>
        <dbReference type="SAM" id="MobiDB-lite"/>
    </source>
</evidence>
<dbReference type="Proteomes" id="UP001259982">
    <property type="component" value="Unassembled WGS sequence"/>
</dbReference>
<name>A0ABU3B7I4_9GAMM</name>
<comment type="caution">
    <text evidence="2">The sequence shown here is derived from an EMBL/GenBank/DDBJ whole genome shotgun (WGS) entry which is preliminary data.</text>
</comment>
<evidence type="ECO:0000313" key="3">
    <source>
        <dbReference type="Proteomes" id="UP001259982"/>
    </source>
</evidence>
<reference evidence="2 3" key="1">
    <citation type="submission" date="2023-09" db="EMBL/GenBank/DDBJ databases">
        <authorList>
            <person name="Rey-Velasco X."/>
        </authorList>
    </citation>
    <scope>NUCLEOTIDE SEQUENCE [LARGE SCALE GENOMIC DNA]</scope>
    <source>
        <strain evidence="2 3">P385</strain>
    </source>
</reference>
<evidence type="ECO:0000313" key="2">
    <source>
        <dbReference type="EMBL" id="MDT0618414.1"/>
    </source>
</evidence>
<dbReference type="RefSeq" id="WP_311658513.1">
    <property type="nucleotide sequence ID" value="NZ_JAVRHY010000006.1"/>
</dbReference>
<feature type="region of interest" description="Disordered" evidence="1">
    <location>
        <begin position="75"/>
        <end position="101"/>
    </location>
</feature>
<gene>
    <name evidence="2" type="ORF">RM531_07990</name>
</gene>